<dbReference type="Proteomes" id="UP000255515">
    <property type="component" value="Unassembled WGS sequence"/>
</dbReference>
<evidence type="ECO:0000313" key="3">
    <source>
        <dbReference type="Proteomes" id="UP000255515"/>
    </source>
</evidence>
<keyword evidence="1" id="KW-0812">Transmembrane</keyword>
<evidence type="ECO:0000256" key="1">
    <source>
        <dbReference type="SAM" id="Phobius"/>
    </source>
</evidence>
<protein>
    <submittedName>
        <fullName evidence="2">Uncharacterized protein</fullName>
    </submittedName>
</protein>
<proteinExistence type="predicted"/>
<feature type="transmembrane region" description="Helical" evidence="1">
    <location>
        <begin position="157"/>
        <end position="176"/>
    </location>
</feature>
<evidence type="ECO:0000313" key="2">
    <source>
        <dbReference type="EMBL" id="SSZ46972.1"/>
    </source>
</evidence>
<name>A0A376BZ93_9FLAO</name>
<feature type="transmembrane region" description="Helical" evidence="1">
    <location>
        <begin position="116"/>
        <end position="136"/>
    </location>
</feature>
<sequence length="239" mass="29088">MMTQENWATIKRFLGEKRLPLDLYLEVLDHITEQIQSLMIHEQRDFPTAFRIVKTAWQEDLKFKKNILPWRRKITILENKAINIVHRKFLLKALYWYIIPFITCLLLMRYDEDLGYYSWMMMHVIFVLMGVYYIITKWKLVNNSRRNHRKRLSFTEAGVGLLLLGTIYQPMLVTTLPRRYEKLLAQLMDFHFNFEITIDFIIHFITFFAWNYITIVGILYLKEYRKSVETINRRLKADF</sequence>
<feature type="transmembrane region" description="Helical" evidence="1">
    <location>
        <begin position="196"/>
        <end position="221"/>
    </location>
</feature>
<accession>A0A376BZ93</accession>
<keyword evidence="1" id="KW-0472">Membrane</keyword>
<reference evidence="2 3" key="1">
    <citation type="submission" date="2018-06" db="EMBL/GenBank/DDBJ databases">
        <authorList>
            <consortium name="Pathogen Informatics"/>
            <person name="Doyle S."/>
        </authorList>
    </citation>
    <scope>NUCLEOTIDE SEQUENCE [LARGE SCALE GENOMIC DNA]</scope>
    <source>
        <strain evidence="2 3">NCTC11661</strain>
    </source>
</reference>
<feature type="transmembrane region" description="Helical" evidence="1">
    <location>
        <begin position="89"/>
        <end position="110"/>
    </location>
</feature>
<organism evidence="2 3">
    <name type="scientific">Bergeyella zoohelcum</name>
    <dbReference type="NCBI Taxonomy" id="1015"/>
    <lineage>
        <taxon>Bacteria</taxon>
        <taxon>Pseudomonadati</taxon>
        <taxon>Bacteroidota</taxon>
        <taxon>Flavobacteriia</taxon>
        <taxon>Flavobacteriales</taxon>
        <taxon>Weeksellaceae</taxon>
        <taxon>Bergeyella</taxon>
    </lineage>
</organism>
<keyword evidence="1" id="KW-1133">Transmembrane helix</keyword>
<dbReference type="RefSeq" id="WP_002686614.1">
    <property type="nucleotide sequence ID" value="NZ_UFTJ01000001.1"/>
</dbReference>
<gene>
    <name evidence="2" type="ORF">NCTC11661_00635</name>
</gene>
<dbReference type="EMBL" id="UFTJ01000001">
    <property type="protein sequence ID" value="SSZ46972.1"/>
    <property type="molecule type" value="Genomic_DNA"/>
</dbReference>
<dbReference type="AlphaFoldDB" id="A0A376BZ93"/>